<evidence type="ECO:0000313" key="10">
    <source>
        <dbReference type="Proteomes" id="UP000268321"/>
    </source>
</evidence>
<dbReference type="EMBL" id="ML004451">
    <property type="protein sequence ID" value="RKP30828.1"/>
    <property type="molecule type" value="Genomic_DNA"/>
</dbReference>
<evidence type="ECO:0000256" key="1">
    <source>
        <dbReference type="ARBA" id="ARBA00001974"/>
    </source>
</evidence>
<evidence type="ECO:0000256" key="3">
    <source>
        <dbReference type="ARBA" id="ARBA00006743"/>
    </source>
</evidence>
<dbReference type="PANTHER" id="PTHR45754">
    <property type="entry name" value="METHYLENETETRAHYDROFOLATE REDUCTASE"/>
    <property type="match status" value="1"/>
</dbReference>
<comment type="similarity">
    <text evidence="3">Belongs to the methylenetetrahydrofolate reductase family.</text>
</comment>
<dbReference type="SUPFAM" id="SSF51730">
    <property type="entry name" value="FAD-linked oxidoreductase"/>
    <property type="match status" value="1"/>
</dbReference>
<name>A0A4P9ZDI8_9ASCO</name>
<sequence>MALSPFFVSVTWGAGGSTAEKSLDLAGACQRELGVTSVLHLTRTNTKHSIIDDALSRGKAANIRNILALRGDLLRTQEYWTSDCDFQYAVDLVIGVAGYPDGHVYGADSSLQDAARDMPYLEENVRAGADFILTQLFFGVEKFVAYESALRHDPYLCKTVIIPALMPIATYKVFVCATKLSHAQGPADIQQRLSVPGYDDMVKAIGVDVLSDSFEQLRQRTDGHIRGFHFFTLNLETSVASIVERTGLLNASSKTLHVDHEDTVASDSGEDAPVRTRMHRTTLVDIKATWDDFPNSRFGDSNSPAYEKVARTWGHPETLDDVNRVFLDYISGKFAVLPWTFLEFFVPKDMWDRQPRPRIKDAFESRIVTYFCGDCSGRIVSNLDTHGGTHNSKSVEVLQFIIIDYQSFKAWNEAFLLWIEWACCYKMGTKSYDLLNDIYCLHYLVSMIHHDFTDEGALWRMLLQ</sequence>
<dbReference type="GO" id="GO:0005829">
    <property type="term" value="C:cytosol"/>
    <property type="evidence" value="ECO:0007669"/>
    <property type="project" value="TreeGrafter"/>
</dbReference>
<reference evidence="10" key="1">
    <citation type="journal article" date="2018" name="Nat. Microbiol.">
        <title>Leveraging single-cell genomics to expand the fungal tree of life.</title>
        <authorList>
            <person name="Ahrendt S.R."/>
            <person name="Quandt C.A."/>
            <person name="Ciobanu D."/>
            <person name="Clum A."/>
            <person name="Salamov A."/>
            <person name="Andreopoulos B."/>
            <person name="Cheng J.F."/>
            <person name="Woyke T."/>
            <person name="Pelin A."/>
            <person name="Henrissat B."/>
            <person name="Reynolds N.K."/>
            <person name="Benny G.L."/>
            <person name="Smith M.E."/>
            <person name="James T.Y."/>
            <person name="Grigoriev I.V."/>
        </authorList>
    </citation>
    <scope>NUCLEOTIDE SEQUENCE [LARGE SCALE GENOMIC DNA]</scope>
    <source>
        <strain evidence="10">Baker2002</strain>
    </source>
</reference>
<dbReference type="GO" id="GO:0009086">
    <property type="term" value="P:methionine biosynthetic process"/>
    <property type="evidence" value="ECO:0007669"/>
    <property type="project" value="TreeGrafter"/>
</dbReference>
<feature type="domain" description="MTHFR SAM-binding regulatory" evidence="8">
    <location>
        <begin position="341"/>
        <end position="462"/>
    </location>
</feature>
<dbReference type="Proteomes" id="UP000268321">
    <property type="component" value="Unassembled WGS sequence"/>
</dbReference>
<comment type="cofactor">
    <cofactor evidence="1">
        <name>FAD</name>
        <dbReference type="ChEBI" id="CHEBI:57692"/>
    </cofactor>
</comment>
<organism evidence="9 10">
    <name type="scientific">Metschnikowia bicuspidata</name>
    <dbReference type="NCBI Taxonomy" id="27322"/>
    <lineage>
        <taxon>Eukaryota</taxon>
        <taxon>Fungi</taxon>
        <taxon>Dikarya</taxon>
        <taxon>Ascomycota</taxon>
        <taxon>Saccharomycotina</taxon>
        <taxon>Pichiomycetes</taxon>
        <taxon>Metschnikowiaceae</taxon>
        <taxon>Metschnikowia</taxon>
    </lineage>
</organism>
<keyword evidence="6" id="KW-0560">Oxidoreductase</keyword>
<dbReference type="InterPro" id="IPR003171">
    <property type="entry name" value="Mehydrof_redctse-like"/>
</dbReference>
<proteinExistence type="inferred from homology"/>
<keyword evidence="4" id="KW-0285">Flavoprotein</keyword>
<evidence type="ECO:0000259" key="8">
    <source>
        <dbReference type="Pfam" id="PF21895"/>
    </source>
</evidence>
<evidence type="ECO:0000256" key="7">
    <source>
        <dbReference type="RuleBase" id="RU004254"/>
    </source>
</evidence>
<gene>
    <name evidence="9" type="ORF">METBISCDRAFT_30621</name>
</gene>
<comment type="pathway">
    <text evidence="2 7">One-carbon metabolism; tetrahydrofolate interconversion.</text>
</comment>
<dbReference type="InterPro" id="IPR053806">
    <property type="entry name" value="MTHFR_C"/>
</dbReference>
<dbReference type="PANTHER" id="PTHR45754:SF1">
    <property type="entry name" value="METHYLENETETRAHYDROFOLATE REDUCTASE 1"/>
    <property type="match status" value="1"/>
</dbReference>
<dbReference type="Pfam" id="PF02219">
    <property type="entry name" value="MTHFR"/>
    <property type="match status" value="1"/>
</dbReference>
<dbReference type="UniPathway" id="UPA00193"/>
<dbReference type="OrthoDB" id="16284at2759"/>
<accession>A0A4P9ZDI8</accession>
<dbReference type="CDD" id="cd00537">
    <property type="entry name" value="MTHFR"/>
    <property type="match status" value="1"/>
</dbReference>
<dbReference type="InterPro" id="IPR029041">
    <property type="entry name" value="FAD-linked_oxidoreductase-like"/>
</dbReference>
<evidence type="ECO:0000256" key="4">
    <source>
        <dbReference type="ARBA" id="ARBA00022630"/>
    </source>
</evidence>
<evidence type="ECO:0000256" key="6">
    <source>
        <dbReference type="ARBA" id="ARBA00023002"/>
    </source>
</evidence>
<dbReference type="Pfam" id="PF21895">
    <property type="entry name" value="MTHFR_C"/>
    <property type="match status" value="1"/>
</dbReference>
<keyword evidence="5" id="KW-0274">FAD</keyword>
<protein>
    <submittedName>
        <fullName evidence="9">MTHFR-domain-containing protein</fullName>
    </submittedName>
</protein>
<dbReference type="Gene3D" id="3.20.20.220">
    <property type="match status" value="1"/>
</dbReference>
<evidence type="ECO:0000256" key="2">
    <source>
        <dbReference type="ARBA" id="ARBA00004777"/>
    </source>
</evidence>
<dbReference type="AlphaFoldDB" id="A0A4P9ZDI8"/>
<dbReference type="GO" id="GO:0071949">
    <property type="term" value="F:FAD binding"/>
    <property type="evidence" value="ECO:0007669"/>
    <property type="project" value="TreeGrafter"/>
</dbReference>
<keyword evidence="10" id="KW-1185">Reference proteome</keyword>
<dbReference type="GO" id="GO:0035999">
    <property type="term" value="P:tetrahydrofolate interconversion"/>
    <property type="evidence" value="ECO:0007669"/>
    <property type="project" value="UniProtKB-UniPathway"/>
</dbReference>
<evidence type="ECO:0000313" key="9">
    <source>
        <dbReference type="EMBL" id="RKP30828.1"/>
    </source>
</evidence>
<evidence type="ECO:0000256" key="5">
    <source>
        <dbReference type="ARBA" id="ARBA00022827"/>
    </source>
</evidence>
<dbReference type="GO" id="GO:0004489">
    <property type="term" value="F:methylenetetrahydrofolate reductase [NAD(P)H] activity"/>
    <property type="evidence" value="ECO:0007669"/>
    <property type="project" value="InterPro"/>
</dbReference>